<protein>
    <submittedName>
        <fullName evidence="2">DUF5753 domain-containing protein</fullName>
    </submittedName>
</protein>
<feature type="domain" description="DUF5753" evidence="1">
    <location>
        <begin position="42"/>
        <end position="195"/>
    </location>
</feature>
<keyword evidence="3" id="KW-1185">Reference proteome</keyword>
<accession>A0ABU7SND4</accession>
<reference evidence="2 3" key="1">
    <citation type="submission" date="2024-01" db="EMBL/GenBank/DDBJ databases">
        <title>Genome insights into Plantactinospora veratri sp. nov.</title>
        <authorList>
            <person name="Wang L."/>
        </authorList>
    </citation>
    <scope>NUCLEOTIDE SEQUENCE [LARGE SCALE GENOMIC DNA]</scope>
    <source>
        <strain evidence="2 3">NEAU-FHS4</strain>
    </source>
</reference>
<proteinExistence type="predicted"/>
<name>A0ABU7SND4_9ACTN</name>
<gene>
    <name evidence="2" type="ORF">V1634_31935</name>
</gene>
<dbReference type="EMBL" id="JAZGQL010000034">
    <property type="protein sequence ID" value="MEE6311443.1"/>
    <property type="molecule type" value="Genomic_DNA"/>
</dbReference>
<dbReference type="InterPro" id="IPR043917">
    <property type="entry name" value="DUF5753"/>
</dbReference>
<organism evidence="2 3">
    <name type="scientific">Plantactinospora veratri</name>
    <dbReference type="NCBI Taxonomy" id="1436122"/>
    <lineage>
        <taxon>Bacteria</taxon>
        <taxon>Bacillati</taxon>
        <taxon>Actinomycetota</taxon>
        <taxon>Actinomycetes</taxon>
        <taxon>Micromonosporales</taxon>
        <taxon>Micromonosporaceae</taxon>
        <taxon>Plantactinospora</taxon>
    </lineage>
</organism>
<evidence type="ECO:0000313" key="2">
    <source>
        <dbReference type="EMBL" id="MEE6311443.1"/>
    </source>
</evidence>
<dbReference type="RefSeq" id="WP_331211432.1">
    <property type="nucleotide sequence ID" value="NZ_JAZGQL010000034.1"/>
</dbReference>
<sequence>MERGERPALPDYLTAVDRAFGTTFMQFYRMFVKDELVPVWYRPFNEHEQQASLLRVYQPLLVPGLLQTEAYARAILAGFRIQPDAIDAIVATRLSRQEVLCRRPNPCQLVAVIDEGVLQRCVGNAEVMRDQLKALVAACEYPDVRVQVVPFDAGAYVGLDGPLVVATVDGRSVGFLEGHLKGRVVDSPDATTDLEGGLGGYPGLRSTR</sequence>
<dbReference type="Pfam" id="PF19054">
    <property type="entry name" value="DUF5753"/>
    <property type="match status" value="1"/>
</dbReference>
<evidence type="ECO:0000259" key="1">
    <source>
        <dbReference type="Pfam" id="PF19054"/>
    </source>
</evidence>
<comment type="caution">
    <text evidence="2">The sequence shown here is derived from an EMBL/GenBank/DDBJ whole genome shotgun (WGS) entry which is preliminary data.</text>
</comment>
<evidence type="ECO:0000313" key="3">
    <source>
        <dbReference type="Proteomes" id="UP001339911"/>
    </source>
</evidence>
<dbReference type="Proteomes" id="UP001339911">
    <property type="component" value="Unassembled WGS sequence"/>
</dbReference>